<feature type="transmembrane region" description="Helical" evidence="7">
    <location>
        <begin position="289"/>
        <end position="310"/>
    </location>
</feature>
<feature type="transmembrane region" description="Helical" evidence="7">
    <location>
        <begin position="317"/>
        <end position="334"/>
    </location>
</feature>
<feature type="region of interest" description="Disordered" evidence="6">
    <location>
        <begin position="1"/>
        <end position="22"/>
    </location>
</feature>
<dbReference type="RefSeq" id="WP_301140789.1">
    <property type="nucleotide sequence ID" value="NZ_JAUHQA010000001.1"/>
</dbReference>
<dbReference type="EMBL" id="JAUHQA010000001">
    <property type="protein sequence ID" value="MDN4479615.1"/>
    <property type="molecule type" value="Genomic_DNA"/>
</dbReference>
<dbReference type="Gene3D" id="1.20.1250.20">
    <property type="entry name" value="MFS general substrate transporter like domains"/>
    <property type="match status" value="1"/>
</dbReference>
<feature type="domain" description="Major facilitator superfamily (MFS) profile" evidence="8">
    <location>
        <begin position="251"/>
        <end position="470"/>
    </location>
</feature>
<feature type="transmembrane region" description="Helical" evidence="7">
    <location>
        <begin position="254"/>
        <end position="277"/>
    </location>
</feature>
<protein>
    <submittedName>
        <fullName evidence="9">MFS transporter</fullName>
    </submittedName>
</protein>
<gene>
    <name evidence="9" type="ORF">QQX02_01580</name>
</gene>
<organism evidence="9 10">
    <name type="scientific">Demequina muriae</name>
    <dbReference type="NCBI Taxonomy" id="3051664"/>
    <lineage>
        <taxon>Bacteria</taxon>
        <taxon>Bacillati</taxon>
        <taxon>Actinomycetota</taxon>
        <taxon>Actinomycetes</taxon>
        <taxon>Micrococcales</taxon>
        <taxon>Demequinaceae</taxon>
        <taxon>Demequina</taxon>
    </lineage>
</organism>
<feature type="region of interest" description="Disordered" evidence="6">
    <location>
        <begin position="434"/>
        <end position="470"/>
    </location>
</feature>
<dbReference type="InterPro" id="IPR001807">
    <property type="entry name" value="ClC"/>
</dbReference>
<dbReference type="InterPro" id="IPR020846">
    <property type="entry name" value="MFS_dom"/>
</dbReference>
<feature type="transmembrane region" description="Helical" evidence="7">
    <location>
        <begin position="404"/>
        <end position="425"/>
    </location>
</feature>
<dbReference type="PRINTS" id="PR00762">
    <property type="entry name" value="CLCHANNEL"/>
</dbReference>
<evidence type="ECO:0000256" key="3">
    <source>
        <dbReference type="ARBA" id="ARBA00022692"/>
    </source>
</evidence>
<feature type="transmembrane region" description="Helical" evidence="7">
    <location>
        <begin position="120"/>
        <end position="145"/>
    </location>
</feature>
<dbReference type="PANTHER" id="PTHR23513">
    <property type="entry name" value="INTEGRAL MEMBRANE EFFLUX PROTEIN-RELATED"/>
    <property type="match status" value="1"/>
</dbReference>
<evidence type="ECO:0000256" key="4">
    <source>
        <dbReference type="ARBA" id="ARBA00022989"/>
    </source>
</evidence>
<comment type="subcellular location">
    <subcellularLocation>
        <location evidence="1">Cell membrane</location>
        <topology evidence="1">Multi-pass membrane protein</topology>
    </subcellularLocation>
</comment>
<accession>A0ABT8GDV3</accession>
<evidence type="ECO:0000256" key="2">
    <source>
        <dbReference type="ARBA" id="ARBA00022475"/>
    </source>
</evidence>
<proteinExistence type="predicted"/>
<dbReference type="CDD" id="cd06173">
    <property type="entry name" value="MFS_MefA_like"/>
    <property type="match status" value="1"/>
</dbReference>
<name>A0ABT8GDV3_9MICO</name>
<keyword evidence="3 7" id="KW-0812">Transmembrane</keyword>
<dbReference type="SUPFAM" id="SSF103473">
    <property type="entry name" value="MFS general substrate transporter"/>
    <property type="match status" value="1"/>
</dbReference>
<evidence type="ECO:0000256" key="5">
    <source>
        <dbReference type="ARBA" id="ARBA00023136"/>
    </source>
</evidence>
<sequence length="470" mass="47746">MSAAATRVAATDPSANDSSSKGPALGKDFGRLWGAAIGSNLSDGIARLAIPLAAVGLTTDPIAIAVLTALAYVPWLIFGVPSGMIVDRVDRRHAMAAASVVRVVAAAGVALAIATDQITLWVLAAAVLVFGLGETLFDNATNAVLPSLVRRRGLDKANGRIQAAQVGVDMFVAQPVSGVLFSLAIVLPMVVSGAGYLIAGALVLLLPATAARAGRSELPAADAGDGDRSGEAPAAVPLRAALGFLWRHRYLRSMVLVTSLVGGFLAFAQAITVLLFVDHYGVTAELVGIVTAGIGLGGVAGALTAGRVVVRLGRGRTMLGAAIAGGVGLVGVGLAPNAWVAVLAYSASAYGIAMWNVPWGSLRQSIIPGHMLGRVLGAARTVTWGLMPVATMLGGWVARVDLQLPYLIGGAGTVLVSLIAGRLLLSADAHMPADDKNDTDATQVVSDAEPVEEVRPAGAGVTVPQAPRRS</sequence>
<feature type="transmembrane region" description="Helical" evidence="7">
    <location>
        <begin position="62"/>
        <end position="82"/>
    </location>
</feature>
<feature type="transmembrane region" description="Helical" evidence="7">
    <location>
        <begin position="94"/>
        <end position="114"/>
    </location>
</feature>
<dbReference type="InterPro" id="IPR036259">
    <property type="entry name" value="MFS_trans_sf"/>
</dbReference>
<dbReference type="InterPro" id="IPR011701">
    <property type="entry name" value="MFS"/>
</dbReference>
<keyword evidence="10" id="KW-1185">Reference proteome</keyword>
<dbReference type="PANTHER" id="PTHR23513:SF6">
    <property type="entry name" value="MAJOR FACILITATOR SUPERFAMILY ASSOCIATED DOMAIN-CONTAINING PROTEIN"/>
    <property type="match status" value="1"/>
</dbReference>
<evidence type="ECO:0000313" key="10">
    <source>
        <dbReference type="Proteomes" id="UP001172708"/>
    </source>
</evidence>
<dbReference type="Proteomes" id="UP001172708">
    <property type="component" value="Unassembled WGS sequence"/>
</dbReference>
<feature type="transmembrane region" description="Helical" evidence="7">
    <location>
        <begin position="193"/>
        <end position="211"/>
    </location>
</feature>
<evidence type="ECO:0000256" key="6">
    <source>
        <dbReference type="SAM" id="MobiDB-lite"/>
    </source>
</evidence>
<keyword evidence="2" id="KW-1003">Cell membrane</keyword>
<reference evidence="9" key="1">
    <citation type="submission" date="2023-06" db="EMBL/GenBank/DDBJ databases">
        <title>Egi l300058.</title>
        <authorList>
            <person name="Gao L."/>
            <person name="Fang B.-Z."/>
            <person name="Li W.-J."/>
        </authorList>
    </citation>
    <scope>NUCLEOTIDE SEQUENCE</scope>
    <source>
        <strain evidence="9">EGI L300058</strain>
    </source>
</reference>
<dbReference type="PROSITE" id="PS50850">
    <property type="entry name" value="MFS"/>
    <property type="match status" value="1"/>
</dbReference>
<keyword evidence="4 7" id="KW-1133">Transmembrane helix</keyword>
<dbReference type="Pfam" id="PF07690">
    <property type="entry name" value="MFS_1"/>
    <property type="match status" value="1"/>
</dbReference>
<feature type="transmembrane region" description="Helical" evidence="7">
    <location>
        <begin position="378"/>
        <end position="398"/>
    </location>
</feature>
<comment type="caution">
    <text evidence="9">The sequence shown here is derived from an EMBL/GenBank/DDBJ whole genome shotgun (WGS) entry which is preliminary data.</text>
</comment>
<evidence type="ECO:0000313" key="9">
    <source>
        <dbReference type="EMBL" id="MDN4479615.1"/>
    </source>
</evidence>
<evidence type="ECO:0000256" key="1">
    <source>
        <dbReference type="ARBA" id="ARBA00004651"/>
    </source>
</evidence>
<evidence type="ECO:0000256" key="7">
    <source>
        <dbReference type="SAM" id="Phobius"/>
    </source>
</evidence>
<evidence type="ECO:0000259" key="8">
    <source>
        <dbReference type="PROSITE" id="PS50850"/>
    </source>
</evidence>
<keyword evidence="5 7" id="KW-0472">Membrane</keyword>